<dbReference type="AlphaFoldDB" id="A0A9P6MRI4"/>
<dbReference type="InterPro" id="IPR011990">
    <property type="entry name" value="TPR-like_helical_dom_sf"/>
</dbReference>
<dbReference type="PROSITE" id="PS50005">
    <property type="entry name" value="TPR"/>
    <property type="match status" value="1"/>
</dbReference>
<comment type="caution">
    <text evidence="2">The sequence shown here is derived from an EMBL/GenBank/DDBJ whole genome shotgun (WGS) entry which is preliminary data.</text>
</comment>
<proteinExistence type="predicted"/>
<dbReference type="Proteomes" id="UP000703661">
    <property type="component" value="Unassembled WGS sequence"/>
</dbReference>
<evidence type="ECO:0000256" key="1">
    <source>
        <dbReference type="PROSITE-ProRule" id="PRU00339"/>
    </source>
</evidence>
<keyword evidence="3" id="KW-1185">Reference proteome</keyword>
<gene>
    <name evidence="2" type="ORF">BGZ80_001846</name>
</gene>
<evidence type="ECO:0000313" key="2">
    <source>
        <dbReference type="EMBL" id="KAG0010036.1"/>
    </source>
</evidence>
<feature type="repeat" description="TPR" evidence="1">
    <location>
        <begin position="57"/>
        <end position="90"/>
    </location>
</feature>
<organism evidence="2 3">
    <name type="scientific">Entomortierella chlamydospora</name>
    <dbReference type="NCBI Taxonomy" id="101097"/>
    <lineage>
        <taxon>Eukaryota</taxon>
        <taxon>Fungi</taxon>
        <taxon>Fungi incertae sedis</taxon>
        <taxon>Mucoromycota</taxon>
        <taxon>Mortierellomycotina</taxon>
        <taxon>Mortierellomycetes</taxon>
        <taxon>Mortierellales</taxon>
        <taxon>Mortierellaceae</taxon>
        <taxon>Entomortierella</taxon>
    </lineage>
</organism>
<name>A0A9P6MRI4_9FUNG</name>
<feature type="non-terminal residue" evidence="2">
    <location>
        <position position="119"/>
    </location>
</feature>
<dbReference type="PANTHER" id="PTHR15175:SF0">
    <property type="entry name" value="SH3 DOMAIN-CONTAINING PROTEIN C23A1.17"/>
    <property type="match status" value="1"/>
</dbReference>
<dbReference type="Gene3D" id="1.25.40.10">
    <property type="entry name" value="Tetratricopeptide repeat domain"/>
    <property type="match status" value="1"/>
</dbReference>
<keyword evidence="1" id="KW-0802">TPR repeat</keyword>
<evidence type="ECO:0008006" key="4">
    <source>
        <dbReference type="Google" id="ProtNLM"/>
    </source>
</evidence>
<dbReference type="SUPFAM" id="SSF48452">
    <property type="entry name" value="TPR-like"/>
    <property type="match status" value="1"/>
</dbReference>
<sequence length="119" mass="13275">MFRPKSQEGFKDWKIGGVCPVKFAAHELDQWNEGVIAFDQGLYEDALEIFEPIADSAKIHFNIGVVLATMGDFEGASLAYEEATKLDQYLAIAYFQNGVANVALEDYVKALTCFHDAYL</sequence>
<dbReference type="InterPro" id="IPR019734">
    <property type="entry name" value="TPR_rpt"/>
</dbReference>
<dbReference type="Pfam" id="PF13181">
    <property type="entry name" value="TPR_8"/>
    <property type="match status" value="1"/>
</dbReference>
<reference evidence="2" key="1">
    <citation type="journal article" date="2020" name="Fungal Divers.">
        <title>Resolving the Mortierellaceae phylogeny through synthesis of multi-gene phylogenetics and phylogenomics.</title>
        <authorList>
            <person name="Vandepol N."/>
            <person name="Liber J."/>
            <person name="Desiro A."/>
            <person name="Na H."/>
            <person name="Kennedy M."/>
            <person name="Barry K."/>
            <person name="Grigoriev I.V."/>
            <person name="Miller A.N."/>
            <person name="O'Donnell K."/>
            <person name="Stajich J.E."/>
            <person name="Bonito G."/>
        </authorList>
    </citation>
    <scope>NUCLEOTIDE SEQUENCE</scope>
    <source>
        <strain evidence="2">NRRL 2769</strain>
    </source>
</reference>
<protein>
    <recommendedName>
        <fullName evidence="4">Tetratricopeptide repeat protein</fullName>
    </recommendedName>
</protein>
<accession>A0A9P6MRI4</accession>
<evidence type="ECO:0000313" key="3">
    <source>
        <dbReference type="Proteomes" id="UP000703661"/>
    </source>
</evidence>
<dbReference type="PANTHER" id="PTHR15175">
    <property type="entry name" value="NEUTROPHIL CYTOSOLIC FACTOR 2, NEUTROPHIL NADPH OXIDASE FACTOR 2"/>
    <property type="match status" value="1"/>
</dbReference>
<dbReference type="InterPro" id="IPR051864">
    <property type="entry name" value="NCF2_NOXA1"/>
</dbReference>
<dbReference type="EMBL" id="JAAAID010001431">
    <property type="protein sequence ID" value="KAG0010036.1"/>
    <property type="molecule type" value="Genomic_DNA"/>
</dbReference>